<dbReference type="GO" id="GO:0005524">
    <property type="term" value="F:ATP binding"/>
    <property type="evidence" value="ECO:0007669"/>
    <property type="project" value="UniProtKB-UniRule"/>
</dbReference>
<dbReference type="Gene3D" id="1.10.510.10">
    <property type="entry name" value="Transferase(Phosphotransferase) domain 1"/>
    <property type="match status" value="2"/>
</dbReference>
<keyword evidence="9" id="KW-0723">Serine/threonine-protein kinase</keyword>
<keyword evidence="3 9" id="KW-0418">Kinase</keyword>
<evidence type="ECO:0000313" key="9">
    <source>
        <dbReference type="EMBL" id="CDZ90541.1"/>
    </source>
</evidence>
<feature type="transmembrane region" description="Helical" evidence="7">
    <location>
        <begin position="660"/>
        <end position="682"/>
    </location>
</feature>
<keyword evidence="7" id="KW-0472">Membrane</keyword>
<keyword evidence="7" id="KW-0812">Transmembrane</keyword>
<dbReference type="EMBL" id="CCSD01000087">
    <property type="protein sequence ID" value="CDZ90541.1"/>
    <property type="molecule type" value="Genomic_DNA"/>
</dbReference>
<dbReference type="SUPFAM" id="SSF56112">
    <property type="entry name" value="Protein kinase-like (PK-like)"/>
    <property type="match status" value="1"/>
</dbReference>
<protein>
    <submittedName>
        <fullName evidence="9">Putative serine/threonine protein kinase</fullName>
        <ecNumber evidence="9">2.7.11.1</ecNumber>
    </submittedName>
</protein>
<keyword evidence="2 5" id="KW-0547">Nucleotide-binding</keyword>
<feature type="transmembrane region" description="Helical" evidence="7">
    <location>
        <begin position="448"/>
        <end position="469"/>
    </location>
</feature>
<reference evidence="9 10" key="1">
    <citation type="journal article" date="2014" name="Genome Announc.">
        <title>Draft Genome Sequence of Propane- and Butane-Oxidizing Actinobacterium Rhodococcus ruber IEGM 231.</title>
        <authorList>
            <person name="Ivshina I.B."/>
            <person name="Kuyukina M.S."/>
            <person name="Krivoruchko A.V."/>
            <person name="Barbe V."/>
            <person name="Fischer C."/>
        </authorList>
    </citation>
    <scope>NUCLEOTIDE SEQUENCE [LARGE SCALE GENOMIC DNA]</scope>
</reference>
<dbReference type="GO" id="GO:0004674">
    <property type="term" value="F:protein serine/threonine kinase activity"/>
    <property type="evidence" value="ECO:0007669"/>
    <property type="project" value="UniProtKB-KW"/>
</dbReference>
<dbReference type="eggNOG" id="COG0515">
    <property type="taxonomic scope" value="Bacteria"/>
</dbReference>
<dbReference type="PANTHER" id="PTHR43289">
    <property type="entry name" value="MITOGEN-ACTIVATED PROTEIN KINASE KINASE KINASE 20-RELATED"/>
    <property type="match status" value="1"/>
</dbReference>
<gene>
    <name evidence="9" type="ORF">RHRU231_730018</name>
</gene>
<dbReference type="PANTHER" id="PTHR43289:SF34">
    <property type="entry name" value="SERINE_THREONINE-PROTEIN KINASE YBDM-RELATED"/>
    <property type="match status" value="1"/>
</dbReference>
<dbReference type="InterPro" id="IPR017441">
    <property type="entry name" value="Protein_kinase_ATP_BS"/>
</dbReference>
<dbReference type="Pfam" id="PF00069">
    <property type="entry name" value="Pkinase"/>
    <property type="match status" value="1"/>
</dbReference>
<keyword evidence="7" id="KW-1133">Transmembrane helix</keyword>
<feature type="transmembrane region" description="Helical" evidence="7">
    <location>
        <begin position="489"/>
        <end position="510"/>
    </location>
</feature>
<feature type="domain" description="Protein kinase" evidence="8">
    <location>
        <begin position="117"/>
        <end position="422"/>
    </location>
</feature>
<feature type="binding site" evidence="5">
    <location>
        <position position="146"/>
    </location>
    <ligand>
        <name>ATP</name>
        <dbReference type="ChEBI" id="CHEBI:30616"/>
    </ligand>
</feature>
<dbReference type="Proteomes" id="UP000042997">
    <property type="component" value="Unassembled WGS sequence"/>
</dbReference>
<keyword evidence="1 9" id="KW-0808">Transferase</keyword>
<evidence type="ECO:0000313" key="10">
    <source>
        <dbReference type="Proteomes" id="UP000042997"/>
    </source>
</evidence>
<dbReference type="AlphaFoldDB" id="A0A098BS58"/>
<evidence type="ECO:0000256" key="7">
    <source>
        <dbReference type="SAM" id="Phobius"/>
    </source>
</evidence>
<evidence type="ECO:0000256" key="3">
    <source>
        <dbReference type="ARBA" id="ARBA00022777"/>
    </source>
</evidence>
<proteinExistence type="predicted"/>
<feature type="transmembrane region" description="Helical" evidence="7">
    <location>
        <begin position="634"/>
        <end position="654"/>
    </location>
</feature>
<dbReference type="CDD" id="cd14014">
    <property type="entry name" value="STKc_PknB_like"/>
    <property type="match status" value="1"/>
</dbReference>
<sequence>MAMQEPESATEADPTHSAAAEPTRTVAADPTRTAEAEPTRTAEADPTRTAEADPTRTAEAEPTRTAAVELTRTADAPTEPARTSAVVPRGEATTEPFPVRVPTGIDDVEAGNRIDDFDLLTNLGRGAFGRVFLARQHSMQRLVAVKISPDRGTEAQTLAQLDHDYIVRVFDQRILPDHGLRLLYMQYLPGGTLLRVLHRVRTTPPEQRSGRLLLDVVDETLAEKGEIRPAESTVRSRLENLSWPETVAWLGRRLASALDYADRRGVLHRDVKPANVLLTAEGVPKLADFNISFAESVGGTSAVAYLGGSLAYMSPEQLEACHPGLPGTAADMDTRSDIYALGVMLWELLTGGRPNSEDDLGAETLPALETMLARRRSGLTAAARERIPADCPQTLLRVLAKCLEPDPADRWASGAELAQQFDLCLDPRARDLVDPPPHSWRARLRRPVVPILTAAIAIPNVLAALYNYQHNANLIVDRLPPDTQREFEQLALIINGITFPLGTVIIVYLCRRLITVPRGLHRGRSYDAVELARARHDALLISDRVAAVVMTLWTVAGIAFPVALHFVGGNIDGPSAAHFLTSILVCGAIAVAYPFFLVAFYMVRSLYPAFLPHGATDATDARELEGLHRRSVRYLALAAAVPLVGVAGVTYLSPEEIQQVLVAVRVLAVGSIAAFVLVYWLFRIMEDDLRALQRGVAPTRATREPVKPGPDQSV</sequence>
<dbReference type="PROSITE" id="PS00108">
    <property type="entry name" value="PROTEIN_KINASE_ST"/>
    <property type="match status" value="1"/>
</dbReference>
<dbReference type="PROSITE" id="PS00107">
    <property type="entry name" value="PROTEIN_KINASE_ATP"/>
    <property type="match status" value="1"/>
</dbReference>
<dbReference type="OrthoDB" id="4569664at2"/>
<dbReference type="SMART" id="SM00220">
    <property type="entry name" value="S_TKc"/>
    <property type="match status" value="1"/>
</dbReference>
<evidence type="ECO:0000256" key="4">
    <source>
        <dbReference type="ARBA" id="ARBA00022840"/>
    </source>
</evidence>
<evidence type="ECO:0000256" key="1">
    <source>
        <dbReference type="ARBA" id="ARBA00022679"/>
    </source>
</evidence>
<dbReference type="InterPro" id="IPR000719">
    <property type="entry name" value="Prot_kinase_dom"/>
</dbReference>
<evidence type="ECO:0000259" key="8">
    <source>
        <dbReference type="PROSITE" id="PS50011"/>
    </source>
</evidence>
<name>A0A098BS58_9NOCA</name>
<feature type="transmembrane region" description="Helical" evidence="7">
    <location>
        <begin position="545"/>
        <end position="567"/>
    </location>
</feature>
<dbReference type="InterPro" id="IPR011009">
    <property type="entry name" value="Kinase-like_dom_sf"/>
</dbReference>
<dbReference type="EC" id="2.7.11.1" evidence="9"/>
<feature type="compositionally biased region" description="Basic and acidic residues" evidence="6">
    <location>
        <begin position="32"/>
        <end position="62"/>
    </location>
</feature>
<feature type="region of interest" description="Disordered" evidence="6">
    <location>
        <begin position="1"/>
        <end position="104"/>
    </location>
</feature>
<evidence type="ECO:0000256" key="6">
    <source>
        <dbReference type="SAM" id="MobiDB-lite"/>
    </source>
</evidence>
<accession>A0A098BS58</accession>
<keyword evidence="4 5" id="KW-0067">ATP-binding</keyword>
<dbReference type="RefSeq" id="WP_017681658.1">
    <property type="nucleotide sequence ID" value="NZ_JAJNCM010000009.1"/>
</dbReference>
<dbReference type="PROSITE" id="PS50011">
    <property type="entry name" value="PROTEIN_KINASE_DOM"/>
    <property type="match status" value="1"/>
</dbReference>
<feature type="transmembrane region" description="Helical" evidence="7">
    <location>
        <begin position="579"/>
        <end position="603"/>
    </location>
</feature>
<evidence type="ECO:0000256" key="5">
    <source>
        <dbReference type="PROSITE-ProRule" id="PRU10141"/>
    </source>
</evidence>
<dbReference type="InterPro" id="IPR008271">
    <property type="entry name" value="Ser/Thr_kinase_AS"/>
</dbReference>
<organism evidence="9 10">
    <name type="scientific">Rhodococcus ruber</name>
    <dbReference type="NCBI Taxonomy" id="1830"/>
    <lineage>
        <taxon>Bacteria</taxon>
        <taxon>Bacillati</taxon>
        <taxon>Actinomycetota</taxon>
        <taxon>Actinomycetes</taxon>
        <taxon>Mycobacteriales</taxon>
        <taxon>Nocardiaceae</taxon>
        <taxon>Rhodococcus</taxon>
    </lineage>
</organism>
<evidence type="ECO:0000256" key="2">
    <source>
        <dbReference type="ARBA" id="ARBA00022741"/>
    </source>
</evidence>